<feature type="transmembrane region" description="Helical" evidence="1">
    <location>
        <begin position="6"/>
        <end position="33"/>
    </location>
</feature>
<feature type="non-terminal residue" evidence="2">
    <location>
        <position position="147"/>
    </location>
</feature>
<dbReference type="AlphaFoldDB" id="A0A0F8XB93"/>
<evidence type="ECO:0000256" key="1">
    <source>
        <dbReference type="SAM" id="Phobius"/>
    </source>
</evidence>
<evidence type="ECO:0000313" key="2">
    <source>
        <dbReference type="EMBL" id="KKK66083.1"/>
    </source>
</evidence>
<proteinExistence type="predicted"/>
<comment type="caution">
    <text evidence="2">The sequence shown here is derived from an EMBL/GenBank/DDBJ whole genome shotgun (WGS) entry which is preliminary data.</text>
</comment>
<organism evidence="2">
    <name type="scientific">marine sediment metagenome</name>
    <dbReference type="NCBI Taxonomy" id="412755"/>
    <lineage>
        <taxon>unclassified sequences</taxon>
        <taxon>metagenomes</taxon>
        <taxon>ecological metagenomes</taxon>
    </lineage>
</organism>
<sequence length="147" mass="16646">MEFALTIAKAIAVMFGISGLGMGFVLMILVIWVKRAAKGKAYAFFFESNRQLTNELITVGVDGNPERFMAKDEAEYIISPQRTFWYSWPPGFPDWVKQPIPCAIYQRNKPDPIDHTAGPESLVSAQSLKYMMDENMLRSTWKDASEA</sequence>
<dbReference type="EMBL" id="LAZR01060250">
    <property type="protein sequence ID" value="KKK66083.1"/>
    <property type="molecule type" value="Genomic_DNA"/>
</dbReference>
<name>A0A0F8XB93_9ZZZZ</name>
<keyword evidence="1" id="KW-0812">Transmembrane</keyword>
<reference evidence="2" key="1">
    <citation type="journal article" date="2015" name="Nature">
        <title>Complex archaea that bridge the gap between prokaryotes and eukaryotes.</title>
        <authorList>
            <person name="Spang A."/>
            <person name="Saw J.H."/>
            <person name="Jorgensen S.L."/>
            <person name="Zaremba-Niedzwiedzka K."/>
            <person name="Martijn J."/>
            <person name="Lind A.E."/>
            <person name="van Eijk R."/>
            <person name="Schleper C."/>
            <person name="Guy L."/>
            <person name="Ettema T.J."/>
        </authorList>
    </citation>
    <scope>NUCLEOTIDE SEQUENCE</scope>
</reference>
<gene>
    <name evidence="2" type="ORF">LCGC14_2967680</name>
</gene>
<keyword evidence="1" id="KW-1133">Transmembrane helix</keyword>
<protein>
    <submittedName>
        <fullName evidence="2">Uncharacterized protein</fullName>
    </submittedName>
</protein>
<keyword evidence="1" id="KW-0472">Membrane</keyword>
<accession>A0A0F8XB93</accession>